<dbReference type="Pfam" id="PF21791">
    <property type="entry name" value="MDHAR3-like_C"/>
    <property type="match status" value="1"/>
</dbReference>
<protein>
    <recommendedName>
        <fullName evidence="8">monodehydroascorbate reductase (NADH)</fullName>
        <ecNumber evidence="8">1.6.5.4</ecNumber>
    </recommendedName>
</protein>
<dbReference type="InterPro" id="IPR016156">
    <property type="entry name" value="FAD/NAD-linked_Rdtase_dimer_sf"/>
</dbReference>
<feature type="domain" description="Monodehydroascorbate reductase 3-like C-terminal" evidence="12">
    <location>
        <begin position="350"/>
        <end position="433"/>
    </location>
</feature>
<evidence type="ECO:0000256" key="1">
    <source>
        <dbReference type="ARBA" id="ARBA00001974"/>
    </source>
</evidence>
<comment type="caution">
    <text evidence="13">The sequence shown here is derived from an EMBL/GenBank/DDBJ whole genome shotgun (WGS) entry which is preliminary data.</text>
</comment>
<dbReference type="PANTHER" id="PTHR43557:SF2">
    <property type="entry name" value="RIESKE DOMAIN-CONTAINING PROTEIN-RELATED"/>
    <property type="match status" value="1"/>
</dbReference>
<evidence type="ECO:0000256" key="2">
    <source>
        <dbReference type="ARBA" id="ARBA00006442"/>
    </source>
</evidence>
<evidence type="ECO:0000256" key="3">
    <source>
        <dbReference type="ARBA" id="ARBA00022630"/>
    </source>
</evidence>
<organism evidence="13 14">
    <name type="scientific">Colocasia esculenta</name>
    <name type="common">Wild taro</name>
    <name type="synonym">Arum esculentum</name>
    <dbReference type="NCBI Taxonomy" id="4460"/>
    <lineage>
        <taxon>Eukaryota</taxon>
        <taxon>Viridiplantae</taxon>
        <taxon>Streptophyta</taxon>
        <taxon>Embryophyta</taxon>
        <taxon>Tracheophyta</taxon>
        <taxon>Spermatophyta</taxon>
        <taxon>Magnoliopsida</taxon>
        <taxon>Liliopsida</taxon>
        <taxon>Araceae</taxon>
        <taxon>Aroideae</taxon>
        <taxon>Colocasieae</taxon>
        <taxon>Colocasia</taxon>
    </lineage>
</organism>
<keyword evidence="7" id="KW-0676">Redox-active center</keyword>
<dbReference type="GO" id="GO:0016656">
    <property type="term" value="F:monodehydroascorbate reductase (NADH) activity"/>
    <property type="evidence" value="ECO:0007669"/>
    <property type="project" value="UniProtKB-EC"/>
</dbReference>
<dbReference type="InterPro" id="IPR048618">
    <property type="entry name" value="MDHAR3-like_C"/>
</dbReference>
<feature type="domain" description="FAD/NAD(P)-binding" evidence="11">
    <location>
        <begin position="7"/>
        <end position="330"/>
    </location>
</feature>
<accession>A0A843U687</accession>
<proteinExistence type="inferred from homology"/>
<comment type="catalytic activity">
    <reaction evidence="9">
        <text>2 monodehydro-L-ascorbate radical + NADH + H(+) = 2 L-ascorbate + NAD(+)</text>
        <dbReference type="Rhea" id="RHEA:14581"/>
        <dbReference type="ChEBI" id="CHEBI:15378"/>
        <dbReference type="ChEBI" id="CHEBI:38290"/>
        <dbReference type="ChEBI" id="CHEBI:57540"/>
        <dbReference type="ChEBI" id="CHEBI:57945"/>
        <dbReference type="ChEBI" id="CHEBI:59513"/>
        <dbReference type="EC" id="1.6.5.4"/>
    </reaction>
</comment>
<keyword evidence="3" id="KW-0285">Flavoprotein</keyword>
<evidence type="ECO:0000256" key="8">
    <source>
        <dbReference type="ARBA" id="ARBA00038920"/>
    </source>
</evidence>
<gene>
    <name evidence="13" type="ORF">Taro_008211</name>
</gene>
<keyword evidence="6" id="KW-0520">NAD</keyword>
<evidence type="ECO:0000256" key="10">
    <source>
        <dbReference type="SAM" id="Phobius"/>
    </source>
</evidence>
<feature type="transmembrane region" description="Helical" evidence="10">
    <location>
        <begin position="453"/>
        <end position="475"/>
    </location>
</feature>
<evidence type="ECO:0000256" key="5">
    <source>
        <dbReference type="ARBA" id="ARBA00023002"/>
    </source>
</evidence>
<reference evidence="13" key="1">
    <citation type="submission" date="2017-07" db="EMBL/GenBank/DDBJ databases">
        <title>Taro Niue Genome Assembly and Annotation.</title>
        <authorList>
            <person name="Atibalentja N."/>
            <person name="Keating K."/>
            <person name="Fields C.J."/>
        </authorList>
    </citation>
    <scope>NUCLEOTIDE SEQUENCE</scope>
    <source>
        <strain evidence="13">Niue_2</strain>
        <tissue evidence="13">Leaf</tissue>
    </source>
</reference>
<dbReference type="EC" id="1.6.5.4" evidence="8"/>
<comment type="similarity">
    <text evidence="2">Belongs to the FAD-dependent oxidoreductase family.</text>
</comment>
<keyword evidence="14" id="KW-1185">Reference proteome</keyword>
<evidence type="ECO:0000313" key="14">
    <source>
        <dbReference type="Proteomes" id="UP000652761"/>
    </source>
</evidence>
<dbReference type="InterPro" id="IPR023753">
    <property type="entry name" value="FAD/NAD-binding_dom"/>
</dbReference>
<evidence type="ECO:0000256" key="7">
    <source>
        <dbReference type="ARBA" id="ARBA00023284"/>
    </source>
</evidence>
<dbReference type="InterPro" id="IPR050446">
    <property type="entry name" value="FAD-oxidoreductase/Apoptosis"/>
</dbReference>
<keyword evidence="10" id="KW-1133">Transmembrane helix</keyword>
<comment type="cofactor">
    <cofactor evidence="1">
        <name>FAD</name>
        <dbReference type="ChEBI" id="CHEBI:57692"/>
    </cofactor>
</comment>
<dbReference type="AlphaFoldDB" id="A0A843U687"/>
<dbReference type="SUPFAM" id="SSF55424">
    <property type="entry name" value="FAD/NAD-linked reductases, dimerisation (C-terminal) domain"/>
    <property type="match status" value="1"/>
</dbReference>
<keyword evidence="4" id="KW-0274">FAD</keyword>
<dbReference type="PRINTS" id="PR00368">
    <property type="entry name" value="FADPNR"/>
</dbReference>
<dbReference type="PRINTS" id="PR00469">
    <property type="entry name" value="PNDRDTASEII"/>
</dbReference>
<evidence type="ECO:0000259" key="11">
    <source>
        <dbReference type="Pfam" id="PF07992"/>
    </source>
</evidence>
<evidence type="ECO:0000313" key="13">
    <source>
        <dbReference type="EMBL" id="MQL75819.1"/>
    </source>
</evidence>
<dbReference type="InterPro" id="IPR036188">
    <property type="entry name" value="FAD/NAD-bd_sf"/>
</dbReference>
<sequence>MGRAFVYVILGGGVAAGYAALEFTRRGVNHGELCIISKEPVGIPLGLRQVPPYERPALSKGFLLPEAPARLPAFHTCVGANDDRLTPKWYKDHGIELVLGTRVKAADLRRKTLLTATGETISYKILIIATGARALKLEEFGIRGSDAENVCYLRSLADANRIVDVMKTCSGGHAVVIGGGYIGMECAAALVTNRIKVTMVFPEEHCMARLFTPKIAEFYEEYYESKGVNFIKGTVLTSFENSSDGKVTAVILRDGTRVPTDMVVVGIGIRANTSLFEGQLSIDKGGIKVNSQMQTSVGSVYAVGDVAAFPVKLFGGDIRRLEHVDSARRTARHAVTSIMEPGKTGDFDYLPFFYSRVFALSWQFYGDNRGEVVHYGDFPGARFGAYWVDKDRLVGAFLEGGSREDYEAIANAIRLKVPVKDLAELERSGLSFATQASQQIVPDSGLLTEKPIYVWHATAGVVVAVSIAAFAYWYGRRRRIL</sequence>
<keyword evidence="10" id="KW-0472">Membrane</keyword>
<dbReference type="SUPFAM" id="SSF51905">
    <property type="entry name" value="FAD/NAD(P)-binding domain"/>
    <property type="match status" value="2"/>
</dbReference>
<evidence type="ECO:0000256" key="4">
    <source>
        <dbReference type="ARBA" id="ARBA00022827"/>
    </source>
</evidence>
<dbReference type="Proteomes" id="UP000652761">
    <property type="component" value="Unassembled WGS sequence"/>
</dbReference>
<evidence type="ECO:0000259" key="12">
    <source>
        <dbReference type="Pfam" id="PF21791"/>
    </source>
</evidence>
<keyword evidence="5" id="KW-0560">Oxidoreductase</keyword>
<evidence type="ECO:0000256" key="6">
    <source>
        <dbReference type="ARBA" id="ARBA00023027"/>
    </source>
</evidence>
<dbReference type="Gene3D" id="3.30.390.30">
    <property type="match status" value="1"/>
</dbReference>
<dbReference type="OrthoDB" id="432169at2759"/>
<dbReference type="EMBL" id="NMUH01000267">
    <property type="protein sequence ID" value="MQL75819.1"/>
    <property type="molecule type" value="Genomic_DNA"/>
</dbReference>
<dbReference type="PANTHER" id="PTHR43557">
    <property type="entry name" value="APOPTOSIS-INDUCING FACTOR 1"/>
    <property type="match status" value="1"/>
</dbReference>
<dbReference type="GO" id="GO:0005737">
    <property type="term" value="C:cytoplasm"/>
    <property type="evidence" value="ECO:0007669"/>
    <property type="project" value="TreeGrafter"/>
</dbReference>
<dbReference type="Pfam" id="PF07992">
    <property type="entry name" value="Pyr_redox_2"/>
    <property type="match status" value="1"/>
</dbReference>
<dbReference type="Gene3D" id="3.50.50.60">
    <property type="entry name" value="FAD/NAD(P)-binding domain"/>
    <property type="match status" value="2"/>
</dbReference>
<name>A0A843U687_COLES</name>
<evidence type="ECO:0000256" key="9">
    <source>
        <dbReference type="ARBA" id="ARBA00048948"/>
    </source>
</evidence>
<keyword evidence="10" id="KW-0812">Transmembrane</keyword>